<keyword evidence="2" id="KW-0472">Membrane</keyword>
<keyword evidence="2" id="KW-1133">Transmembrane helix</keyword>
<name>A0A7S4A5P1_9STRA</name>
<feature type="compositionally biased region" description="Acidic residues" evidence="1">
    <location>
        <begin position="171"/>
        <end position="183"/>
    </location>
</feature>
<feature type="transmembrane region" description="Helical" evidence="2">
    <location>
        <begin position="251"/>
        <end position="274"/>
    </location>
</feature>
<evidence type="ECO:0000313" key="5">
    <source>
        <dbReference type="EMBL" id="CAH0373116.1"/>
    </source>
</evidence>
<gene>
    <name evidence="4" type="ORF">PCAL00307_LOCUS19170</name>
    <name evidence="5" type="ORF">PECAL_4P02910</name>
</gene>
<evidence type="ECO:0000313" key="4">
    <source>
        <dbReference type="EMBL" id="CAE0703723.1"/>
    </source>
</evidence>
<dbReference type="AlphaFoldDB" id="A0A7S4A5P1"/>
<feature type="domain" description="CAAX prenyl protease 2/Lysostaphin resistance protein A-like" evidence="3">
    <location>
        <begin position="131"/>
        <end position="264"/>
    </location>
</feature>
<evidence type="ECO:0000259" key="3">
    <source>
        <dbReference type="Pfam" id="PF02517"/>
    </source>
</evidence>
<evidence type="ECO:0000256" key="2">
    <source>
        <dbReference type="SAM" id="Phobius"/>
    </source>
</evidence>
<proteinExistence type="predicted"/>
<dbReference type="GO" id="GO:0080120">
    <property type="term" value="P:CAAX-box protein maturation"/>
    <property type="evidence" value="ECO:0007669"/>
    <property type="project" value="UniProtKB-ARBA"/>
</dbReference>
<keyword evidence="2" id="KW-0812">Transmembrane</keyword>
<protein>
    <recommendedName>
        <fullName evidence="3">CAAX prenyl protease 2/Lysostaphin resistance protein A-like domain-containing protein</fullName>
    </recommendedName>
</protein>
<dbReference type="Pfam" id="PF02517">
    <property type="entry name" value="Rce1-like"/>
    <property type="match status" value="1"/>
</dbReference>
<dbReference type="InterPro" id="IPR003675">
    <property type="entry name" value="Rce1/LyrA-like_dom"/>
</dbReference>
<evidence type="ECO:0000256" key="1">
    <source>
        <dbReference type="SAM" id="MobiDB-lite"/>
    </source>
</evidence>
<dbReference type="GO" id="GO:0004175">
    <property type="term" value="F:endopeptidase activity"/>
    <property type="evidence" value="ECO:0007669"/>
    <property type="project" value="UniProtKB-ARBA"/>
</dbReference>
<dbReference type="EMBL" id="HBIW01022218">
    <property type="protein sequence ID" value="CAE0703723.1"/>
    <property type="molecule type" value="Transcribed_RNA"/>
</dbReference>
<dbReference type="Proteomes" id="UP000789595">
    <property type="component" value="Unassembled WGS sequence"/>
</dbReference>
<feature type="transmembrane region" description="Helical" evidence="2">
    <location>
        <begin position="77"/>
        <end position="99"/>
    </location>
</feature>
<reference evidence="4" key="1">
    <citation type="submission" date="2021-01" db="EMBL/GenBank/DDBJ databases">
        <authorList>
            <person name="Corre E."/>
            <person name="Pelletier E."/>
            <person name="Niang G."/>
            <person name="Scheremetjew M."/>
            <person name="Finn R."/>
            <person name="Kale V."/>
            <person name="Holt S."/>
            <person name="Cochrane G."/>
            <person name="Meng A."/>
            <person name="Brown T."/>
            <person name="Cohen L."/>
        </authorList>
    </citation>
    <scope>NUCLEOTIDE SEQUENCE</scope>
    <source>
        <strain evidence="4">CCMP1756</strain>
    </source>
</reference>
<dbReference type="OrthoDB" id="337361at2759"/>
<feature type="transmembrane region" description="Helical" evidence="2">
    <location>
        <begin position="6"/>
        <end position="23"/>
    </location>
</feature>
<feature type="transmembrane region" description="Helical" evidence="2">
    <location>
        <begin position="120"/>
        <end position="139"/>
    </location>
</feature>
<feature type="transmembrane region" description="Helical" evidence="2">
    <location>
        <begin position="286"/>
        <end position="306"/>
    </location>
</feature>
<feature type="transmembrane region" description="Helical" evidence="2">
    <location>
        <begin position="217"/>
        <end position="239"/>
    </location>
</feature>
<dbReference type="EMBL" id="CAKKNE010000004">
    <property type="protein sequence ID" value="CAH0373116.1"/>
    <property type="molecule type" value="Genomic_DNA"/>
</dbReference>
<keyword evidence="6" id="KW-1185">Reference proteome</keyword>
<feature type="region of interest" description="Disordered" evidence="1">
    <location>
        <begin position="166"/>
        <end position="192"/>
    </location>
</feature>
<reference evidence="5" key="2">
    <citation type="submission" date="2021-11" db="EMBL/GenBank/DDBJ databases">
        <authorList>
            <consortium name="Genoscope - CEA"/>
            <person name="William W."/>
        </authorList>
    </citation>
    <scope>NUCLEOTIDE SEQUENCE</scope>
</reference>
<evidence type="ECO:0000313" key="6">
    <source>
        <dbReference type="Proteomes" id="UP000789595"/>
    </source>
</evidence>
<accession>A0A7S4A5P1</accession>
<organism evidence="4">
    <name type="scientific">Pelagomonas calceolata</name>
    <dbReference type="NCBI Taxonomy" id="35677"/>
    <lineage>
        <taxon>Eukaryota</taxon>
        <taxon>Sar</taxon>
        <taxon>Stramenopiles</taxon>
        <taxon>Ochrophyta</taxon>
        <taxon>Pelagophyceae</taxon>
        <taxon>Pelagomonadales</taxon>
        <taxon>Pelagomonadaceae</taxon>
        <taxon>Pelagomonas</taxon>
    </lineage>
</organism>
<sequence>MEPADYLVHVNALLPCLVVYYALSIQKNVFLAVALYELVLVGGPILTRRLRRESTGIKAVERLGRSLTKPRKWTTCVQATTGTLCAVGFGGFFIYLTMFQKPLKLLGIEKAIRDGTAERGLVLGSTMRDAFLVFMGVWFCTVNPLVEELFWRGYIHAELGKQLGGRRESDEVSTTEDETDEDEASPRRRRRGLLDATDQTEASRLLAAVYFGSFHGVVGYVVAGFVPAVVVFSALVFAGRCWTWLGERHPFGFPFLVASHAGCDVWVVLAVSALDFRWAHAAALRAALAVSLVLCGVGVVLLGMAWRHETFPARPRCIAADEEPLASPLTRTRSSERAGVGLV</sequence>